<dbReference type="GO" id="GO:0000981">
    <property type="term" value="F:DNA-binding transcription factor activity, RNA polymerase II-specific"/>
    <property type="evidence" value="ECO:0007669"/>
    <property type="project" value="TreeGrafter"/>
</dbReference>
<evidence type="ECO:0000256" key="1">
    <source>
        <dbReference type="SAM" id="MobiDB-lite"/>
    </source>
</evidence>
<reference evidence="4" key="1">
    <citation type="submission" date="2016-10" db="EMBL/GenBank/DDBJ databases">
        <authorList>
            <person name="Benchimol M."/>
            <person name="Almeida L.G."/>
            <person name="Vasconcelos A.T."/>
            <person name="Perreira-Neves A."/>
            <person name="Rosa I.A."/>
            <person name="Tasca T."/>
            <person name="Bogo M.R."/>
            <person name="de Souza W."/>
        </authorList>
    </citation>
    <scope>NUCLEOTIDE SEQUENCE [LARGE SCALE GENOMIC DNA]</scope>
    <source>
        <strain evidence="4">K</strain>
    </source>
</reference>
<dbReference type="InterPro" id="IPR009057">
    <property type="entry name" value="Homeodomain-like_sf"/>
</dbReference>
<dbReference type="SUPFAM" id="SSF46689">
    <property type="entry name" value="Homeodomain-like"/>
    <property type="match status" value="1"/>
</dbReference>
<evidence type="ECO:0008006" key="6">
    <source>
        <dbReference type="Google" id="ProtNLM"/>
    </source>
</evidence>
<dbReference type="PROSITE" id="PS50090">
    <property type="entry name" value="MYB_LIKE"/>
    <property type="match status" value="2"/>
</dbReference>
<feature type="compositionally biased region" description="Polar residues" evidence="1">
    <location>
        <begin position="7"/>
        <end position="16"/>
    </location>
</feature>
<proteinExistence type="predicted"/>
<feature type="region of interest" description="Disordered" evidence="1">
    <location>
        <begin position="1"/>
        <end position="22"/>
    </location>
</feature>
<gene>
    <name evidence="4" type="ORF">TRFO_18760</name>
</gene>
<keyword evidence="5" id="KW-1185">Reference proteome</keyword>
<dbReference type="Gene3D" id="1.10.10.60">
    <property type="entry name" value="Homeodomain-like"/>
    <property type="match status" value="2"/>
</dbReference>
<dbReference type="Proteomes" id="UP000179807">
    <property type="component" value="Unassembled WGS sequence"/>
</dbReference>
<dbReference type="Pfam" id="PF00249">
    <property type="entry name" value="Myb_DNA-binding"/>
    <property type="match status" value="2"/>
</dbReference>
<evidence type="ECO:0000259" key="3">
    <source>
        <dbReference type="PROSITE" id="PS51294"/>
    </source>
</evidence>
<dbReference type="InterPro" id="IPR017930">
    <property type="entry name" value="Myb_dom"/>
</dbReference>
<dbReference type="EMBL" id="MLAK01000581">
    <property type="protein sequence ID" value="OHT11701.1"/>
    <property type="molecule type" value="Genomic_DNA"/>
</dbReference>
<evidence type="ECO:0000313" key="4">
    <source>
        <dbReference type="EMBL" id="OHT11701.1"/>
    </source>
</evidence>
<feature type="domain" description="HTH myb-type" evidence="3">
    <location>
        <begin position="18"/>
        <end position="73"/>
    </location>
</feature>
<dbReference type="InterPro" id="IPR050560">
    <property type="entry name" value="MYB_TF"/>
</dbReference>
<dbReference type="GeneID" id="94835075"/>
<dbReference type="InterPro" id="IPR001005">
    <property type="entry name" value="SANT/Myb"/>
</dbReference>
<organism evidence="4 5">
    <name type="scientific">Tritrichomonas foetus</name>
    <dbReference type="NCBI Taxonomy" id="1144522"/>
    <lineage>
        <taxon>Eukaryota</taxon>
        <taxon>Metamonada</taxon>
        <taxon>Parabasalia</taxon>
        <taxon>Tritrichomonadida</taxon>
        <taxon>Tritrichomonadidae</taxon>
        <taxon>Tritrichomonas</taxon>
    </lineage>
</organism>
<dbReference type="OrthoDB" id="2143914at2759"/>
<dbReference type="RefSeq" id="XP_068364837.1">
    <property type="nucleotide sequence ID" value="XM_068500371.1"/>
</dbReference>
<feature type="domain" description="Myb-like" evidence="2">
    <location>
        <begin position="18"/>
        <end position="69"/>
    </location>
</feature>
<name>A0A1J4KQI6_9EUKA</name>
<dbReference type="GO" id="GO:0005634">
    <property type="term" value="C:nucleus"/>
    <property type="evidence" value="ECO:0007669"/>
    <property type="project" value="TreeGrafter"/>
</dbReference>
<comment type="caution">
    <text evidence="4">The sequence shown here is derived from an EMBL/GenBank/DDBJ whole genome shotgun (WGS) entry which is preliminary data.</text>
</comment>
<protein>
    <recommendedName>
        <fullName evidence="6">Myb-like DNA-binding domain containing protein</fullName>
    </recommendedName>
</protein>
<sequence>MNEAEGQPSSTPSETTQNKKKTRCVFSREEDVKLVEVISRVGDLNWNLIAKLMRSRTARQCKERWRMYLSPYVNHLPWTEYEDQLLFQKYHEIGPKWTKIAQYFRGRSDNSIKNHWNALNRKTAEAIPTFQNTPYSTNIQNISISSTCMNEASVYHLHDGNKFENIIEIHQNYIQINTNQSSPNSHENILNQFSYKAEGSSTNRISSNHSLGEIDNQLKDSSVVSDKCNNKMQNEIKRSNHVIINVNQNKISINLENKENADLSKSKINNKIDKKDFISSVCIKNLLNPT</sequence>
<feature type="domain" description="Myb-like" evidence="2">
    <location>
        <begin position="70"/>
        <end position="120"/>
    </location>
</feature>
<dbReference type="GO" id="GO:0000978">
    <property type="term" value="F:RNA polymerase II cis-regulatory region sequence-specific DNA binding"/>
    <property type="evidence" value="ECO:0007669"/>
    <property type="project" value="TreeGrafter"/>
</dbReference>
<evidence type="ECO:0000313" key="5">
    <source>
        <dbReference type="Proteomes" id="UP000179807"/>
    </source>
</evidence>
<accession>A0A1J4KQI6</accession>
<dbReference type="SMART" id="SM00717">
    <property type="entry name" value="SANT"/>
    <property type="match status" value="2"/>
</dbReference>
<dbReference type="PANTHER" id="PTHR45614:SF253">
    <property type="entry name" value="CHROMOSOME UNDETERMINED SCAFFOLD_38, WHOLE GENOME SHOTGUN SEQUENCE"/>
    <property type="match status" value="1"/>
</dbReference>
<dbReference type="AlphaFoldDB" id="A0A1J4KQI6"/>
<feature type="domain" description="HTH myb-type" evidence="3">
    <location>
        <begin position="74"/>
        <end position="124"/>
    </location>
</feature>
<dbReference type="PANTHER" id="PTHR45614">
    <property type="entry name" value="MYB PROTEIN-RELATED"/>
    <property type="match status" value="1"/>
</dbReference>
<evidence type="ECO:0000259" key="2">
    <source>
        <dbReference type="PROSITE" id="PS50090"/>
    </source>
</evidence>
<dbReference type="PROSITE" id="PS51294">
    <property type="entry name" value="HTH_MYB"/>
    <property type="match status" value="2"/>
</dbReference>
<dbReference type="VEuPathDB" id="TrichDB:TRFO_18760"/>
<dbReference type="CDD" id="cd00167">
    <property type="entry name" value="SANT"/>
    <property type="match status" value="2"/>
</dbReference>